<protein>
    <recommendedName>
        <fullName evidence="1">F-box domain-containing protein</fullName>
    </recommendedName>
</protein>
<evidence type="ECO:0000259" key="1">
    <source>
        <dbReference type="PROSITE" id="PS50181"/>
    </source>
</evidence>
<organism evidence="2">
    <name type="scientific">Pithovirus LCPAC304</name>
    <dbReference type="NCBI Taxonomy" id="2506594"/>
    <lineage>
        <taxon>Viruses</taxon>
        <taxon>Pithoviruses</taxon>
    </lineage>
</organism>
<dbReference type="CDD" id="cd09917">
    <property type="entry name" value="F-box_SF"/>
    <property type="match status" value="1"/>
</dbReference>
<proteinExistence type="predicted"/>
<evidence type="ECO:0000313" key="2">
    <source>
        <dbReference type="EMBL" id="QBK92327.1"/>
    </source>
</evidence>
<dbReference type="PROSITE" id="PS50181">
    <property type="entry name" value="FBOX"/>
    <property type="match status" value="1"/>
</dbReference>
<dbReference type="InterPro" id="IPR001810">
    <property type="entry name" value="F-box_dom"/>
</dbReference>
<sequence>MEAVTVSTLPEEIQLRIYQHFSVPDWEAMRATCQTANRVCNDRDITQYVFRRGNPLSILKWKILQHYSDTLVYIPGEETWYYYTEGEWCALASEVIVRKRLTSFFDEFVRIGEFWQEEGDKQESKRFLNFSKKLKMCAFKTWMVKEWKKIAEEI</sequence>
<dbReference type="InterPro" id="IPR036047">
    <property type="entry name" value="F-box-like_dom_sf"/>
</dbReference>
<accession>A0A481Z950</accession>
<gene>
    <name evidence="2" type="ORF">LCPAC304_06740</name>
</gene>
<dbReference type="SUPFAM" id="SSF81383">
    <property type="entry name" value="F-box domain"/>
    <property type="match status" value="1"/>
</dbReference>
<dbReference type="EMBL" id="MK500574">
    <property type="protein sequence ID" value="QBK92327.1"/>
    <property type="molecule type" value="Genomic_DNA"/>
</dbReference>
<name>A0A481Z950_9VIRU</name>
<feature type="domain" description="F-box" evidence="1">
    <location>
        <begin position="3"/>
        <end position="53"/>
    </location>
</feature>
<reference evidence="2" key="1">
    <citation type="journal article" date="2019" name="MBio">
        <title>Virus Genomes from Deep Sea Sediments Expand the Ocean Megavirome and Support Independent Origins of Viral Gigantism.</title>
        <authorList>
            <person name="Backstrom D."/>
            <person name="Yutin N."/>
            <person name="Jorgensen S.L."/>
            <person name="Dharamshi J."/>
            <person name="Homa F."/>
            <person name="Zaremba-Niedwiedzka K."/>
            <person name="Spang A."/>
            <person name="Wolf Y.I."/>
            <person name="Koonin E.V."/>
            <person name="Ettema T.J."/>
        </authorList>
    </citation>
    <scope>NUCLEOTIDE SEQUENCE</scope>
</reference>
<dbReference type="Pfam" id="PF00646">
    <property type="entry name" value="F-box"/>
    <property type="match status" value="1"/>
</dbReference>